<evidence type="ECO:0000256" key="1">
    <source>
        <dbReference type="SAM" id="Phobius"/>
    </source>
</evidence>
<dbReference type="GO" id="GO:0002250">
    <property type="term" value="P:adaptive immune response"/>
    <property type="evidence" value="ECO:0007669"/>
    <property type="project" value="InterPro"/>
</dbReference>
<dbReference type="SUPFAM" id="SSF48726">
    <property type="entry name" value="Immunoglobulin"/>
    <property type="match status" value="1"/>
</dbReference>
<keyword evidence="1" id="KW-0812">Transmembrane</keyword>
<feature type="non-terminal residue" evidence="2">
    <location>
        <position position="1"/>
    </location>
</feature>
<comment type="caution">
    <text evidence="2">The sequence shown here is derived from an EMBL/GenBank/DDBJ whole genome shotgun (WGS) entry which is preliminary data.</text>
</comment>
<name>A0A7K9ELC8_BARMA</name>
<dbReference type="Proteomes" id="UP000578343">
    <property type="component" value="Unassembled WGS sequence"/>
</dbReference>
<evidence type="ECO:0000313" key="2">
    <source>
        <dbReference type="EMBL" id="NXG77587.1"/>
    </source>
</evidence>
<keyword evidence="1" id="KW-1133">Transmembrane helix</keyword>
<protein>
    <submittedName>
        <fullName evidence="2">CD7 protein</fullName>
    </submittedName>
</protein>
<gene>
    <name evidence="2" type="primary">Cd7</name>
    <name evidence="2" type="ORF">BARMAR_R02775</name>
</gene>
<dbReference type="InterPro" id="IPR039090">
    <property type="entry name" value="CD7"/>
</dbReference>
<accession>A0A7K9ELC8</accession>
<dbReference type="PANTHER" id="PTHR15343:SF0">
    <property type="entry name" value="T-CELL ANTIGEN CD7"/>
    <property type="match status" value="1"/>
</dbReference>
<dbReference type="GO" id="GO:0038023">
    <property type="term" value="F:signaling receptor activity"/>
    <property type="evidence" value="ECO:0007669"/>
    <property type="project" value="InterPro"/>
</dbReference>
<evidence type="ECO:0000313" key="3">
    <source>
        <dbReference type="Proteomes" id="UP000578343"/>
    </source>
</evidence>
<dbReference type="Gene3D" id="2.60.40.10">
    <property type="entry name" value="Immunoglobulins"/>
    <property type="match status" value="1"/>
</dbReference>
<dbReference type="PANTHER" id="PTHR15343">
    <property type="entry name" value="CD7"/>
    <property type="match status" value="1"/>
</dbReference>
<dbReference type="GO" id="GO:0016020">
    <property type="term" value="C:membrane"/>
    <property type="evidence" value="ECO:0007669"/>
    <property type="project" value="InterPro"/>
</dbReference>
<keyword evidence="3" id="KW-1185">Reference proteome</keyword>
<proteinExistence type="predicted"/>
<feature type="non-terminal residue" evidence="2">
    <location>
        <position position="145"/>
    </location>
</feature>
<dbReference type="OrthoDB" id="9899013at2759"/>
<dbReference type="EMBL" id="VWZK01016277">
    <property type="protein sequence ID" value="NXG77587.1"/>
    <property type="molecule type" value="Genomic_DNA"/>
</dbReference>
<dbReference type="AlphaFoldDB" id="A0A7K9ELC8"/>
<organism evidence="2 3">
    <name type="scientific">Baryphthengus martii</name>
    <name type="common">Rufous motmot</name>
    <dbReference type="NCBI Taxonomy" id="176943"/>
    <lineage>
        <taxon>Eukaryota</taxon>
        <taxon>Metazoa</taxon>
        <taxon>Chordata</taxon>
        <taxon>Craniata</taxon>
        <taxon>Vertebrata</taxon>
        <taxon>Euteleostomi</taxon>
        <taxon>Archelosauria</taxon>
        <taxon>Archosauria</taxon>
        <taxon>Dinosauria</taxon>
        <taxon>Saurischia</taxon>
        <taxon>Theropoda</taxon>
        <taxon>Coelurosauria</taxon>
        <taxon>Aves</taxon>
        <taxon>Neognathae</taxon>
        <taxon>Neoaves</taxon>
        <taxon>Telluraves</taxon>
        <taxon>Coraciimorphae</taxon>
        <taxon>Coraciiformes</taxon>
        <taxon>Momotidae</taxon>
        <taxon>Baryphthengus</taxon>
    </lineage>
</organism>
<feature type="transmembrane region" description="Helical" evidence="1">
    <location>
        <begin position="92"/>
        <end position="115"/>
    </location>
</feature>
<reference evidence="2 3" key="1">
    <citation type="submission" date="2019-09" db="EMBL/GenBank/DDBJ databases">
        <title>Bird 10,000 Genomes (B10K) Project - Family phase.</title>
        <authorList>
            <person name="Zhang G."/>
        </authorList>
    </citation>
    <scope>NUCLEOTIDE SEQUENCE [LARGE SCALE GENOMIC DNA]</scope>
    <source>
        <strain evidence="2">B10K-DU-001-21</strain>
        <tissue evidence="2">Muscle</tissue>
    </source>
</reference>
<sequence>YLLKTHTQREEVLYVSSQNASTIHPAFAHRLQYVRDEKKIVITLHNLQKNDSDIYVCAGVVKKFPFLLVNGSGTMMLIKEMEQTNCSNNSSVIYGLTVVIVLLFSVLLYCTLHHVDMKKYFKKRKANTVYEDMSYSSRRNTLVRA</sequence>
<dbReference type="InterPro" id="IPR013783">
    <property type="entry name" value="Ig-like_fold"/>
</dbReference>
<keyword evidence="1" id="KW-0472">Membrane</keyword>
<dbReference type="InterPro" id="IPR036179">
    <property type="entry name" value="Ig-like_dom_sf"/>
</dbReference>